<dbReference type="EMBL" id="AP027732">
    <property type="protein sequence ID" value="BDZ48795.1"/>
    <property type="molecule type" value="Genomic_DNA"/>
</dbReference>
<dbReference type="PANTHER" id="PTHR43537:SF45">
    <property type="entry name" value="GNTR FAMILY REGULATORY PROTEIN"/>
    <property type="match status" value="1"/>
</dbReference>
<protein>
    <submittedName>
        <fullName evidence="5">Transcriptional regulator, GntR family protein</fullName>
    </submittedName>
</protein>
<feature type="domain" description="HTH gntR-type" evidence="4">
    <location>
        <begin position="15"/>
        <end position="82"/>
    </location>
</feature>
<keyword evidence="2" id="KW-0238">DNA-binding</keyword>
<keyword evidence="6" id="KW-1185">Reference proteome</keyword>
<proteinExistence type="predicted"/>
<accession>A0ABM8GK77</accession>
<dbReference type="RefSeq" id="WP_286345711.1">
    <property type="nucleotide sequence ID" value="NZ_AP027732.1"/>
</dbReference>
<reference evidence="6" key="1">
    <citation type="journal article" date="2019" name="Int. J. Syst. Evol. Microbiol.">
        <title>The Global Catalogue of Microorganisms (GCM) 10K type strain sequencing project: providing services to taxonomists for standard genome sequencing and annotation.</title>
        <authorList>
            <consortium name="The Broad Institute Genomics Platform"/>
            <consortium name="The Broad Institute Genome Sequencing Center for Infectious Disease"/>
            <person name="Wu L."/>
            <person name="Ma J."/>
        </authorList>
    </citation>
    <scope>NUCLEOTIDE SEQUENCE [LARGE SCALE GENOMIC DNA]</scope>
    <source>
        <strain evidence="6">NBRC 108728</strain>
    </source>
</reference>
<dbReference type="Proteomes" id="UP001321486">
    <property type="component" value="Chromosome"/>
</dbReference>
<dbReference type="InterPro" id="IPR000524">
    <property type="entry name" value="Tscrpt_reg_HTH_GntR"/>
</dbReference>
<dbReference type="InterPro" id="IPR036388">
    <property type="entry name" value="WH-like_DNA-bd_sf"/>
</dbReference>
<dbReference type="PANTHER" id="PTHR43537">
    <property type="entry name" value="TRANSCRIPTIONAL REGULATOR, GNTR FAMILY"/>
    <property type="match status" value="1"/>
</dbReference>
<evidence type="ECO:0000256" key="2">
    <source>
        <dbReference type="ARBA" id="ARBA00023125"/>
    </source>
</evidence>
<dbReference type="SUPFAM" id="SSF46785">
    <property type="entry name" value="Winged helix' DNA-binding domain"/>
    <property type="match status" value="1"/>
</dbReference>
<dbReference type="SMART" id="SM00345">
    <property type="entry name" value="HTH_GNTR"/>
    <property type="match status" value="1"/>
</dbReference>
<evidence type="ECO:0000313" key="6">
    <source>
        <dbReference type="Proteomes" id="UP001321486"/>
    </source>
</evidence>
<dbReference type="Pfam" id="PF00392">
    <property type="entry name" value="GntR"/>
    <property type="match status" value="1"/>
</dbReference>
<evidence type="ECO:0000256" key="3">
    <source>
        <dbReference type="ARBA" id="ARBA00023163"/>
    </source>
</evidence>
<evidence type="ECO:0000313" key="5">
    <source>
        <dbReference type="EMBL" id="BDZ48795.1"/>
    </source>
</evidence>
<evidence type="ECO:0000259" key="4">
    <source>
        <dbReference type="PROSITE" id="PS50949"/>
    </source>
</evidence>
<sequence>MPVPVPATQTPAPRRLLRDVVYDKMFAAIIDGTLELGERLNDDELVNWLGVSRTPVREAIAKLADQALVDIEANRYTRVIQPTYDEFVDTLQTGYDVWSLVVRRGVPALSSAQKKEVGTILANRSKAFASHKQEDIDALVRMNDIFLEASASSSLSRLWAATGPRILLLVRRTSALGMYPWEPAVTFTDALRKAVEAGDGSTAGDLVSGQTATFGDYFDEVRANGLFPTNPVRH</sequence>
<dbReference type="Gene3D" id="1.10.10.10">
    <property type="entry name" value="Winged helix-like DNA-binding domain superfamily/Winged helix DNA-binding domain"/>
    <property type="match status" value="1"/>
</dbReference>
<evidence type="ECO:0000256" key="1">
    <source>
        <dbReference type="ARBA" id="ARBA00023015"/>
    </source>
</evidence>
<keyword evidence="3" id="KW-0804">Transcription</keyword>
<gene>
    <name evidence="5" type="ORF">GCM10025867_10360</name>
</gene>
<name>A0ABM8GK77_9MICO</name>
<keyword evidence="1" id="KW-0805">Transcription regulation</keyword>
<dbReference type="InterPro" id="IPR036390">
    <property type="entry name" value="WH_DNA-bd_sf"/>
</dbReference>
<dbReference type="PROSITE" id="PS50949">
    <property type="entry name" value="HTH_GNTR"/>
    <property type="match status" value="1"/>
</dbReference>
<organism evidence="5 6">
    <name type="scientific">Frondihabitans sucicola</name>
    <dbReference type="NCBI Taxonomy" id="1268041"/>
    <lineage>
        <taxon>Bacteria</taxon>
        <taxon>Bacillati</taxon>
        <taxon>Actinomycetota</taxon>
        <taxon>Actinomycetes</taxon>
        <taxon>Micrococcales</taxon>
        <taxon>Microbacteriaceae</taxon>
        <taxon>Frondihabitans</taxon>
    </lineage>
</organism>